<sequence length="140" mass="16740">MYIPKHFRIEELVSKTVFRKYGQQSWQFFDDRALKTLDRLRERFGQATVNDWLWDGVNDSRGYRDPDDPVGAFRSAHKRGQAFDVVFKEIPAAEVREYILRNPDEFHFINAIEANVPWLHFDCRNCQRIMVFKPKQPVTF</sequence>
<evidence type="ECO:0000313" key="1">
    <source>
        <dbReference type="EMBL" id="QJA51236.1"/>
    </source>
</evidence>
<organism evidence="1">
    <name type="scientific">viral metagenome</name>
    <dbReference type="NCBI Taxonomy" id="1070528"/>
    <lineage>
        <taxon>unclassified sequences</taxon>
        <taxon>metagenomes</taxon>
        <taxon>organismal metagenomes</taxon>
    </lineage>
</organism>
<gene>
    <name evidence="1" type="ORF">TM448A02028_0005</name>
    <name evidence="2" type="ORF">TM448B01544_0009</name>
</gene>
<reference evidence="1" key="1">
    <citation type="submission" date="2020-03" db="EMBL/GenBank/DDBJ databases">
        <title>The deep terrestrial virosphere.</title>
        <authorList>
            <person name="Holmfeldt K."/>
            <person name="Nilsson E."/>
            <person name="Simone D."/>
            <person name="Lopez-Fernandez M."/>
            <person name="Wu X."/>
            <person name="de Brujin I."/>
            <person name="Lundin D."/>
            <person name="Andersson A."/>
            <person name="Bertilsson S."/>
            <person name="Dopson M."/>
        </authorList>
    </citation>
    <scope>NUCLEOTIDE SEQUENCE</scope>
    <source>
        <strain evidence="1">TM448A02028</strain>
        <strain evidence="2">TM448B01544</strain>
    </source>
</reference>
<dbReference type="SUPFAM" id="SSF55166">
    <property type="entry name" value="Hedgehog/DD-peptidase"/>
    <property type="match status" value="1"/>
</dbReference>
<protein>
    <submittedName>
        <fullName evidence="1">Putative peptidase</fullName>
    </submittedName>
</protein>
<proteinExistence type="predicted"/>
<dbReference type="EMBL" id="MT144780">
    <property type="protein sequence ID" value="QJH99294.1"/>
    <property type="molecule type" value="Genomic_DNA"/>
</dbReference>
<accession>A0A6H1ZTI0</accession>
<dbReference type="Gene3D" id="3.30.1380.10">
    <property type="match status" value="1"/>
</dbReference>
<dbReference type="AlphaFoldDB" id="A0A6H1ZTI0"/>
<name>A0A6H1ZTI0_9ZZZZ</name>
<dbReference type="InterPro" id="IPR009045">
    <property type="entry name" value="Zn_M74/Hedgehog-like"/>
</dbReference>
<dbReference type="EMBL" id="MT144247">
    <property type="protein sequence ID" value="QJA51236.1"/>
    <property type="molecule type" value="Genomic_DNA"/>
</dbReference>
<evidence type="ECO:0000313" key="2">
    <source>
        <dbReference type="EMBL" id="QJH99294.1"/>
    </source>
</evidence>